<evidence type="ECO:0000313" key="1">
    <source>
        <dbReference type="EMBL" id="OGG19390.1"/>
    </source>
</evidence>
<reference evidence="1 2" key="1">
    <citation type="journal article" date="2016" name="Nat. Commun.">
        <title>Thousands of microbial genomes shed light on interconnected biogeochemical processes in an aquifer system.</title>
        <authorList>
            <person name="Anantharaman K."/>
            <person name="Brown C.T."/>
            <person name="Hug L.A."/>
            <person name="Sharon I."/>
            <person name="Castelle C.J."/>
            <person name="Probst A.J."/>
            <person name="Thomas B.C."/>
            <person name="Singh A."/>
            <person name="Wilkins M.J."/>
            <person name="Karaoz U."/>
            <person name="Brodie E.L."/>
            <person name="Williams K.H."/>
            <person name="Hubbard S.S."/>
            <person name="Banfield J.F."/>
        </authorList>
    </citation>
    <scope>NUCLEOTIDE SEQUENCE [LARGE SCALE GENOMIC DNA]</scope>
</reference>
<comment type="caution">
    <text evidence="1">The sequence shown here is derived from an EMBL/GenBank/DDBJ whole genome shotgun (WGS) entry which is preliminary data.</text>
</comment>
<dbReference type="AlphaFoldDB" id="A0A1F6A3V2"/>
<sequence length="760" mass="83158">MKKGAATLSLTLVLLLLPLLGATLFIVTQQTRLQDKATGLKADTNLILVLTKNPTTGKISIQKALANNGYTPYLPNQKTDSETDEIEQVLNGKTTWKASIKFTDSLAIETFASEKKQINRQDKIFSEPRVVISFPYQTGATIQIRHSQPKKTQVLDSLKIQSAILKKSYVVKSSNTPAPQSGLSSDGYLDLTFISDRYSDFDLFDADVSSMTNFLLAQSPWNEYRSKIRFAKIHNDQILCNSFNNAENLDCDSALIYNIASQTNYDFIVILEGIDDKIGWSYYPPIKYALMSRSQSNLPFPGLTLYHELGHGIGNLNDEYDYNKIETNPNRNIHANCDTSSACGKWSGIPGTNCYTICTYTNRYKSTSGSCIMETLWSESGYHLDPVDEPAMRGAINLFAPIPSGTPMIGDSSYVWTTNWCVPDVKTCLTSGLIKPAYSDYNSYCSNTAPLLCSGYEQSPPPPPPPPPPFGNPLTIKIKDRATGQKYPSQVSVRATFMSACPTGCNASCSDPVCQKGRVQTYSPSACNGAGCATWSDSTTGAGYQITLCTSCPETGSTNLPSNWKVSKTTCGTNASLWYPSAQNNSTCEIQVEKIQTASDKGPLTGYIWHDDETDHNARKNAESVEPSVKKASLTLTKVDSGANTLVAILDSGKNTGKENYSFGEIPTGDYKIKKPLIPAGFKFETCAGINRPVKIPTGNNYFYCKSGKQLLLKKWSPSAPKGFIAVSPGLFPITKNAVTTVDFPLLQKQANEPDEEILD</sequence>
<organism evidence="1 2">
    <name type="scientific">Candidatus Gottesmanbacteria bacterium RIFCSPHIGHO2_01_FULL_47_48</name>
    <dbReference type="NCBI Taxonomy" id="1798381"/>
    <lineage>
        <taxon>Bacteria</taxon>
        <taxon>Candidatus Gottesmaniibacteriota</taxon>
    </lineage>
</organism>
<evidence type="ECO:0000313" key="2">
    <source>
        <dbReference type="Proteomes" id="UP000177871"/>
    </source>
</evidence>
<gene>
    <name evidence="1" type="ORF">A2721_02585</name>
</gene>
<protein>
    <submittedName>
        <fullName evidence="1">Uncharacterized protein</fullName>
    </submittedName>
</protein>
<proteinExistence type="predicted"/>
<dbReference type="STRING" id="1798381.A2721_02585"/>
<accession>A0A1F6A3V2</accession>
<dbReference type="InterPro" id="IPR024079">
    <property type="entry name" value="MetalloPept_cat_dom_sf"/>
</dbReference>
<dbReference type="EMBL" id="MFJK01000007">
    <property type="protein sequence ID" value="OGG19390.1"/>
    <property type="molecule type" value="Genomic_DNA"/>
</dbReference>
<dbReference type="Gene3D" id="3.40.390.10">
    <property type="entry name" value="Collagenase (Catalytic Domain)"/>
    <property type="match status" value="1"/>
</dbReference>
<name>A0A1F6A3V2_9BACT</name>
<dbReference type="SUPFAM" id="SSF101447">
    <property type="entry name" value="Formin homology 2 domain (FH2 domain)"/>
    <property type="match status" value="1"/>
</dbReference>
<dbReference type="GO" id="GO:0008237">
    <property type="term" value="F:metallopeptidase activity"/>
    <property type="evidence" value="ECO:0007669"/>
    <property type="project" value="InterPro"/>
</dbReference>
<dbReference type="Proteomes" id="UP000177871">
    <property type="component" value="Unassembled WGS sequence"/>
</dbReference>